<keyword evidence="2" id="KW-0812">Transmembrane</keyword>
<protein>
    <submittedName>
        <fullName evidence="4">Type II secretion system protein G</fullName>
    </submittedName>
</protein>
<dbReference type="InterPro" id="IPR012902">
    <property type="entry name" value="N_methyl_site"/>
</dbReference>
<dbReference type="AlphaFoldDB" id="A0A518BAC5"/>
<proteinExistence type="predicted"/>
<dbReference type="PRINTS" id="PR00813">
    <property type="entry name" value="BCTERIALGSPG"/>
</dbReference>
<dbReference type="InterPro" id="IPR000983">
    <property type="entry name" value="Bac_GSPG_pilin"/>
</dbReference>
<feature type="domain" description="DUF1559" evidence="3">
    <location>
        <begin position="35"/>
        <end position="325"/>
    </location>
</feature>
<evidence type="ECO:0000256" key="2">
    <source>
        <dbReference type="SAM" id="Phobius"/>
    </source>
</evidence>
<dbReference type="Gene3D" id="3.30.700.10">
    <property type="entry name" value="Glycoprotein, Type 4 Pilin"/>
    <property type="match status" value="1"/>
</dbReference>
<dbReference type="KEGG" id="knv:Pan216_48210"/>
<dbReference type="GO" id="GO:0015627">
    <property type="term" value="C:type II protein secretion system complex"/>
    <property type="evidence" value="ECO:0007669"/>
    <property type="project" value="InterPro"/>
</dbReference>
<dbReference type="EMBL" id="CP036279">
    <property type="protein sequence ID" value="QDU63940.1"/>
    <property type="molecule type" value="Genomic_DNA"/>
</dbReference>
<reference evidence="4 5" key="1">
    <citation type="submission" date="2019-02" db="EMBL/GenBank/DDBJ databases">
        <title>Deep-cultivation of Planctomycetes and their phenomic and genomic characterization uncovers novel biology.</title>
        <authorList>
            <person name="Wiegand S."/>
            <person name="Jogler M."/>
            <person name="Boedeker C."/>
            <person name="Pinto D."/>
            <person name="Vollmers J."/>
            <person name="Rivas-Marin E."/>
            <person name="Kohn T."/>
            <person name="Peeters S.H."/>
            <person name="Heuer A."/>
            <person name="Rast P."/>
            <person name="Oberbeckmann S."/>
            <person name="Bunk B."/>
            <person name="Jeske O."/>
            <person name="Meyerdierks A."/>
            <person name="Storesund J.E."/>
            <person name="Kallscheuer N."/>
            <person name="Luecker S."/>
            <person name="Lage O.M."/>
            <person name="Pohl T."/>
            <person name="Merkel B.J."/>
            <person name="Hornburger P."/>
            <person name="Mueller R.-W."/>
            <person name="Bruemmer F."/>
            <person name="Labrenz M."/>
            <person name="Spormann A.M."/>
            <person name="Op den Camp H."/>
            <person name="Overmann J."/>
            <person name="Amann R."/>
            <person name="Jetten M.S.M."/>
            <person name="Mascher T."/>
            <person name="Medema M.H."/>
            <person name="Devos D.P."/>
            <person name="Kaster A.-K."/>
            <person name="Ovreas L."/>
            <person name="Rohde M."/>
            <person name="Galperin M.Y."/>
            <person name="Jogler C."/>
        </authorList>
    </citation>
    <scope>NUCLEOTIDE SEQUENCE [LARGE SCALE GENOMIC DNA]</scope>
    <source>
        <strain evidence="4 5">Pan216</strain>
    </source>
</reference>
<gene>
    <name evidence="4" type="primary">pulG_13</name>
    <name evidence="4" type="ORF">Pan216_48210</name>
</gene>
<organism evidence="4 5">
    <name type="scientific">Kolteria novifilia</name>
    <dbReference type="NCBI Taxonomy" id="2527975"/>
    <lineage>
        <taxon>Bacteria</taxon>
        <taxon>Pseudomonadati</taxon>
        <taxon>Planctomycetota</taxon>
        <taxon>Planctomycetia</taxon>
        <taxon>Kolteriales</taxon>
        <taxon>Kolteriaceae</taxon>
        <taxon>Kolteria</taxon>
    </lineage>
</organism>
<keyword evidence="2" id="KW-0472">Membrane</keyword>
<dbReference type="Proteomes" id="UP000317093">
    <property type="component" value="Chromosome"/>
</dbReference>
<dbReference type="NCBIfam" id="TIGR04294">
    <property type="entry name" value="pre_pil_HX9DG"/>
    <property type="match status" value="1"/>
</dbReference>
<feature type="transmembrane region" description="Helical" evidence="2">
    <location>
        <begin position="12"/>
        <end position="34"/>
    </location>
</feature>
<dbReference type="PROSITE" id="PS00409">
    <property type="entry name" value="PROKAR_NTER_METHYL"/>
    <property type="match status" value="1"/>
</dbReference>
<keyword evidence="2" id="KW-1133">Transmembrane helix</keyword>
<name>A0A518BAC5_9BACT</name>
<dbReference type="PANTHER" id="PTHR30093:SF2">
    <property type="entry name" value="TYPE II SECRETION SYSTEM PROTEIN H"/>
    <property type="match status" value="1"/>
</dbReference>
<dbReference type="RefSeq" id="WP_145261783.1">
    <property type="nucleotide sequence ID" value="NZ_CP036279.1"/>
</dbReference>
<keyword evidence="5" id="KW-1185">Reference proteome</keyword>
<evidence type="ECO:0000313" key="5">
    <source>
        <dbReference type="Proteomes" id="UP000317093"/>
    </source>
</evidence>
<evidence type="ECO:0000256" key="1">
    <source>
        <dbReference type="ARBA" id="ARBA00022481"/>
    </source>
</evidence>
<dbReference type="InterPro" id="IPR027558">
    <property type="entry name" value="Pre_pil_HX9DG_C"/>
</dbReference>
<sequence>MPHRRPSLRGFTLVELLVVIAIIGVLVSLLLPAIQQAREAARRTQCISNLRQIGNALHNYLDANGFFPPSAAFNTGSSITGNSSWSIHGRLLPYLEGASAYDRVQLDVDWGTQLASGVPTLRIPTYLCPSEVHDQMRLDSSGQPRVYPQTYGFNFGTWMVWNPTNGQGGDGAFFVNSSLNVGSFTDGTSSTLAATEVKAFTPYFRNSSDPGATVPSTPATVAGFSSGAQFKLGPNTNDNTGHTEWPDGRVHHSGITTVFTPNTVVNYTHSDSRDYDIDYNSRQEGTSSTEPTYAAVTSRSYHPGMVNALFMDGSCRTISNSVDLEIWRAIGTRSGNEIVEKNGF</sequence>
<evidence type="ECO:0000313" key="4">
    <source>
        <dbReference type="EMBL" id="QDU63940.1"/>
    </source>
</evidence>
<dbReference type="NCBIfam" id="TIGR02532">
    <property type="entry name" value="IV_pilin_GFxxxE"/>
    <property type="match status" value="1"/>
</dbReference>
<dbReference type="PANTHER" id="PTHR30093">
    <property type="entry name" value="GENERAL SECRETION PATHWAY PROTEIN G"/>
    <property type="match status" value="1"/>
</dbReference>
<dbReference type="Pfam" id="PF07596">
    <property type="entry name" value="SBP_bac_10"/>
    <property type="match status" value="1"/>
</dbReference>
<dbReference type="Pfam" id="PF07963">
    <property type="entry name" value="N_methyl"/>
    <property type="match status" value="1"/>
</dbReference>
<evidence type="ECO:0000259" key="3">
    <source>
        <dbReference type="Pfam" id="PF07596"/>
    </source>
</evidence>
<dbReference type="GO" id="GO:0015628">
    <property type="term" value="P:protein secretion by the type II secretion system"/>
    <property type="evidence" value="ECO:0007669"/>
    <property type="project" value="InterPro"/>
</dbReference>
<keyword evidence="1" id="KW-0488">Methylation</keyword>
<dbReference type="OrthoDB" id="254858at2"/>
<dbReference type="SUPFAM" id="SSF54523">
    <property type="entry name" value="Pili subunits"/>
    <property type="match status" value="1"/>
</dbReference>
<dbReference type="InterPro" id="IPR045584">
    <property type="entry name" value="Pilin-like"/>
</dbReference>
<dbReference type="InterPro" id="IPR011453">
    <property type="entry name" value="DUF1559"/>
</dbReference>
<accession>A0A518BAC5</accession>